<name>A0A6P8AZ31_PYRGI</name>
<keyword evidence="5" id="KW-0158">Chromosome</keyword>
<evidence type="ECO:0000256" key="4">
    <source>
        <dbReference type="ARBA" id="ARBA00018687"/>
    </source>
</evidence>
<keyword evidence="13" id="KW-1185">Reference proteome</keyword>
<evidence type="ECO:0000256" key="10">
    <source>
        <dbReference type="SAM" id="Coils"/>
    </source>
</evidence>
<evidence type="ECO:0000313" key="13">
    <source>
        <dbReference type="Proteomes" id="UP000515153"/>
    </source>
</evidence>
<comment type="similarity">
    <text evidence="3">Belongs to the SMC family. SMC5 subfamily.</text>
</comment>
<evidence type="ECO:0000256" key="11">
    <source>
        <dbReference type="SAM" id="MobiDB-lite"/>
    </source>
</evidence>
<evidence type="ECO:0000256" key="8">
    <source>
        <dbReference type="ARBA" id="ARBA00023054"/>
    </source>
</evidence>
<keyword evidence="6" id="KW-0547">Nucleotide-binding</keyword>
<evidence type="ECO:0000256" key="3">
    <source>
        <dbReference type="ARBA" id="ARBA00010171"/>
    </source>
</evidence>
<keyword evidence="9" id="KW-0539">Nucleus</keyword>
<dbReference type="AlphaFoldDB" id="A0A6P8AZ31"/>
<reference evidence="14" key="2">
    <citation type="submission" date="2019-10" db="EMBL/GenBank/DDBJ databases">
        <authorList>
            <consortium name="NCBI Genome Project"/>
        </authorList>
    </citation>
    <scope>NUCLEOTIDE SEQUENCE</scope>
    <source>
        <strain evidence="14">NI907</strain>
    </source>
</reference>
<evidence type="ECO:0000256" key="1">
    <source>
        <dbReference type="ARBA" id="ARBA00004123"/>
    </source>
</evidence>
<evidence type="ECO:0000256" key="6">
    <source>
        <dbReference type="ARBA" id="ARBA00022741"/>
    </source>
</evidence>
<keyword evidence="7" id="KW-0067">ATP-binding</keyword>
<accession>A0A6P8AZ31</accession>
<gene>
    <name evidence="14" type="ORF">PgNI_10568</name>
</gene>
<feature type="coiled-coil region" evidence="10">
    <location>
        <begin position="940"/>
        <end position="967"/>
    </location>
</feature>
<feature type="region of interest" description="Disordered" evidence="11">
    <location>
        <begin position="1"/>
        <end position="88"/>
    </location>
</feature>
<dbReference type="RefSeq" id="XP_030980084.1">
    <property type="nucleotide sequence ID" value="XM_031130541.1"/>
</dbReference>
<sequence length="1138" mass="130663">MGPTSHRRSRSAFDDAHHERNGDASRKRVKVRKSELEEEEEEEEVEEDFHSFAPEKEEDELSEDGLQAAPPPPSRPPGRQAATSQAGFQPGAILRVTVENFVTYEHAEFLPGPNLNMVIGPNGTGKSSLVCAICLGLGYPANVLGRATKLNEFVKHGKDEATIEIELQKRPKDARNPIIKLRLLSTEEQKRQFWLNGEQVPQREIHRLMGKFRIQIDNLCQFLPQDKVSEFSGVNPVDLLSRTLQATAPPKIIEQQIQLRELYKKQKDFKQNSEQDTDTLRIMMTKQQGMQADVERLREREEIEKTIHDWERALKHCLYQEARRDYKLSKNKKTVAERKLRRFQAGAGPAMEAVNAKQEYARQIKECIPHLKRQVAQDAQLAEQMAKNIEAMDDKLRETEGKRNAQSDGLGNKKRELAVIRKTITDLESRLKNQEPNFDAASWNTRIREKEHRSREIESERRQIQEELVNTVVPKGKQTSREKSNLQSQIRSLDTREGQELSRIEHQFPDVASGYKWLLEHQSDFKKEVFGPAALSCAIKDETYSDLVQSGLQQDDFLCFVAQCKEDHTKLSDVFFKEMNLSVNIRTCTTPLRSFQPPLSNENLRKLGLDGFAIDFIDGPEPVLAMLCADKQLHKFAVGKRGVSDQQYERLIQPDGVGSFAAGEHYYKTTRRAEYGPQAVSTMTNAIRPGRFWTDQPVDAEEKNRLKQKLSEVMEELTALSDRKRELDTQTQALDSKHDEISQELRELRAAKSEQQREYNQWRSLPDKIASEKEKLELKIEELREVQSTMRQLASDMDSQALGIAKEALRHKEQLPKIEQASLAYIDAQIKLAEAESDVAALKTKNQQVHDLLEEGKRVIARLGQEAETLKERGLALGAEVRESMQDTTEEDLARINEMLGEKPSEEVRNELQAQKSRLEYVHAADPGVIRQFEMRAKEIEKLQQTMARRQGQADELAEEIAQIRAEWEPQVDELVGRINDAFSYNFEQISCAGEISIHKDEDFSQWAINIKVKFREHEELQQLDQHRQSGGERSVSTIFYLMSLQSMAQAPFRVVDEINQGMDPRNERMVHERMVDIACDEHSSQYFLITPKLLTGLRYHPRMKVLCIASGPYVPADNRKMDFKEFARIQRRLIAAA</sequence>
<keyword evidence="8 10" id="KW-0175">Coiled coil</keyword>
<dbReference type="PANTHER" id="PTHR45916:SF1">
    <property type="entry name" value="STRUCTURAL MAINTENANCE OF CHROMOSOMES PROTEIN 5"/>
    <property type="match status" value="1"/>
</dbReference>
<evidence type="ECO:0000256" key="7">
    <source>
        <dbReference type="ARBA" id="ARBA00022840"/>
    </source>
</evidence>
<dbReference type="GO" id="GO:0003697">
    <property type="term" value="F:single-stranded DNA binding"/>
    <property type="evidence" value="ECO:0007669"/>
    <property type="project" value="TreeGrafter"/>
</dbReference>
<dbReference type="Gene3D" id="3.40.50.300">
    <property type="entry name" value="P-loop containing nucleotide triphosphate hydrolases"/>
    <property type="match status" value="2"/>
</dbReference>
<dbReference type="FunFam" id="3.40.50.300:FF:001301">
    <property type="entry name" value="Structural maintenance of chromosomes 5"/>
    <property type="match status" value="1"/>
</dbReference>
<reference evidence="14" key="3">
    <citation type="submission" date="2025-08" db="UniProtKB">
        <authorList>
            <consortium name="RefSeq"/>
        </authorList>
    </citation>
    <scope>IDENTIFICATION</scope>
    <source>
        <strain evidence="14">NI907</strain>
    </source>
</reference>
<organism evidence="13 14">
    <name type="scientific">Pyricularia grisea</name>
    <name type="common">Crabgrass-specific blast fungus</name>
    <name type="synonym">Magnaporthe grisea</name>
    <dbReference type="NCBI Taxonomy" id="148305"/>
    <lineage>
        <taxon>Eukaryota</taxon>
        <taxon>Fungi</taxon>
        <taxon>Dikarya</taxon>
        <taxon>Ascomycota</taxon>
        <taxon>Pezizomycotina</taxon>
        <taxon>Sordariomycetes</taxon>
        <taxon>Sordariomycetidae</taxon>
        <taxon>Magnaporthales</taxon>
        <taxon>Pyriculariaceae</taxon>
        <taxon>Pyricularia</taxon>
    </lineage>
</organism>
<dbReference type="GO" id="GO:0005524">
    <property type="term" value="F:ATP binding"/>
    <property type="evidence" value="ECO:0007669"/>
    <property type="project" value="UniProtKB-KW"/>
</dbReference>
<evidence type="ECO:0000256" key="5">
    <source>
        <dbReference type="ARBA" id="ARBA00022454"/>
    </source>
</evidence>
<dbReference type="InterPro" id="IPR003395">
    <property type="entry name" value="RecF/RecN/SMC_N"/>
</dbReference>
<dbReference type="GO" id="GO:0005634">
    <property type="term" value="C:nucleus"/>
    <property type="evidence" value="ECO:0007669"/>
    <property type="project" value="UniProtKB-SubCell"/>
</dbReference>
<dbReference type="SUPFAM" id="SSF52540">
    <property type="entry name" value="P-loop containing nucleoside triphosphate hydrolases"/>
    <property type="match status" value="1"/>
</dbReference>
<evidence type="ECO:0000313" key="14">
    <source>
        <dbReference type="RefSeq" id="XP_030980084.1"/>
    </source>
</evidence>
<proteinExistence type="inferred from homology"/>
<feature type="compositionally biased region" description="Acidic residues" evidence="11">
    <location>
        <begin position="36"/>
        <end position="47"/>
    </location>
</feature>
<reference evidence="13 14" key="1">
    <citation type="journal article" date="2019" name="Mol. Biol. Evol.">
        <title>Blast fungal genomes show frequent chromosomal changes, gene gains and losses, and effector gene turnover.</title>
        <authorList>
            <person name="Gomez Luciano L.B."/>
            <person name="Jason Tsai I."/>
            <person name="Chuma I."/>
            <person name="Tosa Y."/>
            <person name="Chen Y.H."/>
            <person name="Li J.Y."/>
            <person name="Li M.Y."/>
            <person name="Jade Lu M.Y."/>
            <person name="Nakayashiki H."/>
            <person name="Li W.H."/>
        </authorList>
    </citation>
    <scope>NUCLEOTIDE SEQUENCE [LARGE SCALE GENOMIC DNA]</scope>
    <source>
        <strain evidence="13 14">NI907</strain>
    </source>
</reference>
<dbReference type="GeneID" id="41965447"/>
<dbReference type="Pfam" id="PF02463">
    <property type="entry name" value="SMC_N"/>
    <property type="match status" value="1"/>
</dbReference>
<dbReference type="GO" id="GO:0000724">
    <property type="term" value="P:double-strand break repair via homologous recombination"/>
    <property type="evidence" value="ECO:0007669"/>
    <property type="project" value="TreeGrafter"/>
</dbReference>
<protein>
    <recommendedName>
        <fullName evidence="4">Structural maintenance of chromosomes protein 5</fullName>
    </recommendedName>
</protein>
<evidence type="ECO:0000256" key="9">
    <source>
        <dbReference type="ARBA" id="ARBA00023242"/>
    </source>
</evidence>
<evidence type="ECO:0000256" key="2">
    <source>
        <dbReference type="ARBA" id="ARBA00004286"/>
    </source>
</evidence>
<dbReference type="PANTHER" id="PTHR45916">
    <property type="entry name" value="STRUCTURAL MAINTENANCE OF CHROMOSOMES PROTEIN 5"/>
    <property type="match status" value="1"/>
</dbReference>
<feature type="compositionally biased region" description="Basic residues" evidence="11">
    <location>
        <begin position="1"/>
        <end position="10"/>
    </location>
</feature>
<dbReference type="Proteomes" id="UP000515153">
    <property type="component" value="Chromosome VII"/>
</dbReference>
<dbReference type="GO" id="GO:0030915">
    <property type="term" value="C:Smc5-Smc6 complex"/>
    <property type="evidence" value="ECO:0007669"/>
    <property type="project" value="UniProtKB-ARBA"/>
</dbReference>
<feature type="coiled-coil region" evidence="10">
    <location>
        <begin position="700"/>
        <end position="873"/>
    </location>
</feature>
<feature type="region of interest" description="Disordered" evidence="11">
    <location>
        <begin position="471"/>
        <end position="499"/>
    </location>
</feature>
<dbReference type="InterPro" id="IPR027417">
    <property type="entry name" value="P-loop_NTPase"/>
</dbReference>
<dbReference type="KEGG" id="pgri:PgNI_10568"/>
<feature type="domain" description="RecF/RecN/SMC N-terminal" evidence="12">
    <location>
        <begin position="93"/>
        <end position="1091"/>
    </location>
</feature>
<comment type="subcellular location">
    <subcellularLocation>
        <location evidence="2">Chromosome</location>
    </subcellularLocation>
    <subcellularLocation>
        <location evidence="1">Nucleus</location>
    </subcellularLocation>
</comment>
<evidence type="ECO:0000259" key="12">
    <source>
        <dbReference type="Pfam" id="PF02463"/>
    </source>
</evidence>
<feature type="compositionally biased region" description="Basic and acidic residues" evidence="11">
    <location>
        <begin position="11"/>
        <end position="26"/>
    </location>
</feature>